<dbReference type="PROSITE" id="PS51077">
    <property type="entry name" value="HTH_ICLR"/>
    <property type="match status" value="1"/>
</dbReference>
<keyword evidence="2" id="KW-0238">DNA-binding</keyword>
<keyword evidence="7" id="KW-1185">Reference proteome</keyword>
<evidence type="ECO:0000313" key="6">
    <source>
        <dbReference type="EMBL" id="MDA4844385.1"/>
    </source>
</evidence>
<accession>A0ABT4VI68</accession>
<dbReference type="InterPro" id="IPR005471">
    <property type="entry name" value="Tscrpt_reg_IclR_N"/>
</dbReference>
<dbReference type="PANTHER" id="PTHR30136:SF24">
    <property type="entry name" value="HTH-TYPE TRANSCRIPTIONAL REPRESSOR ALLR"/>
    <property type="match status" value="1"/>
</dbReference>
<dbReference type="Gene3D" id="3.30.450.40">
    <property type="match status" value="1"/>
</dbReference>
<dbReference type="PROSITE" id="PS51078">
    <property type="entry name" value="ICLR_ED"/>
    <property type="match status" value="1"/>
</dbReference>
<dbReference type="Pfam" id="PF01614">
    <property type="entry name" value="IclR_C"/>
    <property type="match status" value="1"/>
</dbReference>
<dbReference type="InterPro" id="IPR036388">
    <property type="entry name" value="WH-like_DNA-bd_sf"/>
</dbReference>
<evidence type="ECO:0000313" key="7">
    <source>
        <dbReference type="Proteomes" id="UP001148313"/>
    </source>
</evidence>
<proteinExistence type="predicted"/>
<evidence type="ECO:0000259" key="5">
    <source>
        <dbReference type="PROSITE" id="PS51078"/>
    </source>
</evidence>
<evidence type="ECO:0000256" key="3">
    <source>
        <dbReference type="ARBA" id="ARBA00023163"/>
    </source>
</evidence>
<dbReference type="InterPro" id="IPR029016">
    <property type="entry name" value="GAF-like_dom_sf"/>
</dbReference>
<dbReference type="SUPFAM" id="SSF46785">
    <property type="entry name" value="Winged helix' DNA-binding domain"/>
    <property type="match status" value="1"/>
</dbReference>
<comment type="caution">
    <text evidence="6">The sequence shown here is derived from an EMBL/GenBank/DDBJ whole genome shotgun (WGS) entry which is preliminary data.</text>
</comment>
<name>A0ABT4VI68_9HYPH</name>
<dbReference type="InterPro" id="IPR036390">
    <property type="entry name" value="WH_DNA-bd_sf"/>
</dbReference>
<dbReference type="Proteomes" id="UP001148313">
    <property type="component" value="Unassembled WGS sequence"/>
</dbReference>
<dbReference type="SUPFAM" id="SSF55781">
    <property type="entry name" value="GAF domain-like"/>
    <property type="match status" value="1"/>
</dbReference>
<dbReference type="InterPro" id="IPR050707">
    <property type="entry name" value="HTH_MetabolicPath_Reg"/>
</dbReference>
<dbReference type="SMART" id="SM00346">
    <property type="entry name" value="HTH_ICLR"/>
    <property type="match status" value="1"/>
</dbReference>
<evidence type="ECO:0000256" key="1">
    <source>
        <dbReference type="ARBA" id="ARBA00023015"/>
    </source>
</evidence>
<feature type="domain" description="HTH iclR-type" evidence="4">
    <location>
        <begin position="16"/>
        <end position="84"/>
    </location>
</feature>
<dbReference type="RefSeq" id="WP_271087915.1">
    <property type="nucleotide sequence ID" value="NZ_JAPJZH010000002.1"/>
</dbReference>
<feature type="domain" description="IclR-ED" evidence="5">
    <location>
        <begin position="78"/>
        <end position="259"/>
    </location>
</feature>
<reference evidence="6" key="1">
    <citation type="submission" date="2022-11" db="EMBL/GenBank/DDBJ databases">
        <title>Hoeflea poritis sp. nov., isolated from scleractinian coral Porites lutea.</title>
        <authorList>
            <person name="Zhang G."/>
            <person name="Wei Q."/>
            <person name="Cai L."/>
        </authorList>
    </citation>
    <scope>NUCLEOTIDE SEQUENCE</scope>
    <source>
        <strain evidence="6">E7-10</strain>
    </source>
</reference>
<evidence type="ECO:0000256" key="2">
    <source>
        <dbReference type="ARBA" id="ARBA00023125"/>
    </source>
</evidence>
<dbReference type="Pfam" id="PF09339">
    <property type="entry name" value="HTH_IclR"/>
    <property type="match status" value="1"/>
</dbReference>
<sequence>MADSVDGRKTDAPKLDSTLSKGLMILETLTAHRGGKGVTELSKELGLTKSNTFRLLQTLCALGYVRNNRDKTYSATLKTWQIGRAGVENLNLREVSRPAMQHLANETGEVIYLAVPEHLQIVYIDKIDSSDPIRSWNPIGGSAPIHCVGTGKAILAANYGTLRDTVKHNLVRYTDRTITDIEALDADIALTRKRGYAFDTGEFRERGLSFGAALTLPAGEAVAAIGISIPRRKLMDGTEERLGGLVADAAQSVSQRLKLL</sequence>
<keyword evidence="3" id="KW-0804">Transcription</keyword>
<keyword evidence="1" id="KW-0805">Transcription regulation</keyword>
<protein>
    <submittedName>
        <fullName evidence="6">IclR family transcriptional regulator</fullName>
    </submittedName>
</protein>
<gene>
    <name evidence="6" type="ORF">OOZ53_03445</name>
</gene>
<evidence type="ECO:0000259" key="4">
    <source>
        <dbReference type="PROSITE" id="PS51077"/>
    </source>
</evidence>
<dbReference type="Gene3D" id="1.10.10.10">
    <property type="entry name" value="Winged helix-like DNA-binding domain superfamily/Winged helix DNA-binding domain"/>
    <property type="match status" value="1"/>
</dbReference>
<dbReference type="EMBL" id="JAPJZH010000002">
    <property type="protein sequence ID" value="MDA4844385.1"/>
    <property type="molecule type" value="Genomic_DNA"/>
</dbReference>
<dbReference type="InterPro" id="IPR014757">
    <property type="entry name" value="Tscrpt_reg_IclR_C"/>
</dbReference>
<organism evidence="6 7">
    <name type="scientific">Hoeflea poritis</name>
    <dbReference type="NCBI Taxonomy" id="2993659"/>
    <lineage>
        <taxon>Bacteria</taxon>
        <taxon>Pseudomonadati</taxon>
        <taxon>Pseudomonadota</taxon>
        <taxon>Alphaproteobacteria</taxon>
        <taxon>Hyphomicrobiales</taxon>
        <taxon>Rhizobiaceae</taxon>
        <taxon>Hoeflea</taxon>
    </lineage>
</organism>
<dbReference type="PANTHER" id="PTHR30136">
    <property type="entry name" value="HELIX-TURN-HELIX TRANSCRIPTIONAL REGULATOR, ICLR FAMILY"/>
    <property type="match status" value="1"/>
</dbReference>